<comment type="caution">
    <text evidence="1">The sequence shown here is derived from an EMBL/GenBank/DDBJ whole genome shotgun (WGS) entry which is preliminary data.</text>
</comment>
<organism evidence="1 2">
    <name type="scientific">Chelatococcus asaccharovorans</name>
    <dbReference type="NCBI Taxonomy" id="28210"/>
    <lineage>
        <taxon>Bacteria</taxon>
        <taxon>Pseudomonadati</taxon>
        <taxon>Pseudomonadota</taxon>
        <taxon>Alphaproteobacteria</taxon>
        <taxon>Hyphomicrobiales</taxon>
        <taxon>Chelatococcaceae</taxon>
        <taxon>Chelatococcus</taxon>
    </lineage>
</organism>
<reference evidence="1 2" key="1">
    <citation type="submission" date="2018-05" db="EMBL/GenBank/DDBJ databases">
        <title>Genomic Encyclopedia of Type Strains, Phase IV (KMG-IV): sequencing the most valuable type-strain genomes for metagenomic binning, comparative biology and taxonomic classification.</title>
        <authorList>
            <person name="Goeker M."/>
        </authorList>
    </citation>
    <scope>NUCLEOTIDE SEQUENCE [LARGE SCALE GENOMIC DNA]</scope>
    <source>
        <strain evidence="1 2">DSM 6462</strain>
    </source>
</reference>
<protein>
    <submittedName>
        <fullName evidence="1">Uncharacterized protein</fullName>
    </submittedName>
</protein>
<evidence type="ECO:0000313" key="1">
    <source>
        <dbReference type="EMBL" id="PXW58075.1"/>
    </source>
</evidence>
<dbReference type="AlphaFoldDB" id="A0A2V3U5G6"/>
<accession>A0A2V3U5G6</accession>
<sequence length="90" mass="9689">MSDDEIAGRLAVLEVIARGAMWMLCGRAVEEGRTDLAVVFLAEMRRQAYEKSGELSGTAALAGRRYADSVIWTLADDVETMSPALSASAH</sequence>
<dbReference type="RefSeq" id="WP_110375382.1">
    <property type="nucleotide sequence ID" value="NZ_CAKNFM010000006.1"/>
</dbReference>
<dbReference type="EMBL" id="QJJK01000006">
    <property type="protein sequence ID" value="PXW58075.1"/>
    <property type="molecule type" value="Genomic_DNA"/>
</dbReference>
<evidence type="ECO:0000313" key="2">
    <source>
        <dbReference type="Proteomes" id="UP000248021"/>
    </source>
</evidence>
<dbReference type="OrthoDB" id="8396171at2"/>
<gene>
    <name evidence="1" type="ORF">C7450_106251</name>
</gene>
<proteinExistence type="predicted"/>
<keyword evidence="2" id="KW-1185">Reference proteome</keyword>
<name>A0A2V3U5G6_9HYPH</name>
<dbReference type="Proteomes" id="UP000248021">
    <property type="component" value="Unassembled WGS sequence"/>
</dbReference>